<evidence type="ECO:0000313" key="4">
    <source>
        <dbReference type="EMBL" id="CAF4249780.1"/>
    </source>
</evidence>
<organism evidence="4 6">
    <name type="scientific">Rotaria magnacalcarata</name>
    <dbReference type="NCBI Taxonomy" id="392030"/>
    <lineage>
        <taxon>Eukaryota</taxon>
        <taxon>Metazoa</taxon>
        <taxon>Spiralia</taxon>
        <taxon>Gnathifera</taxon>
        <taxon>Rotifera</taxon>
        <taxon>Eurotatoria</taxon>
        <taxon>Bdelloidea</taxon>
        <taxon>Philodinida</taxon>
        <taxon>Philodinidae</taxon>
        <taxon>Rotaria</taxon>
    </lineage>
</organism>
<evidence type="ECO:0000256" key="1">
    <source>
        <dbReference type="SAM" id="Phobius"/>
    </source>
</evidence>
<reference evidence="4" key="1">
    <citation type="submission" date="2021-02" db="EMBL/GenBank/DDBJ databases">
        <authorList>
            <person name="Nowell W R."/>
        </authorList>
    </citation>
    <scope>NUCLEOTIDE SEQUENCE</scope>
</reference>
<evidence type="ECO:0000313" key="6">
    <source>
        <dbReference type="Proteomes" id="UP000681720"/>
    </source>
</evidence>
<dbReference type="AlphaFoldDB" id="A0A8S2SVA3"/>
<dbReference type="EMBL" id="CAJOBJ010026957">
    <property type="protein sequence ID" value="CAF4249780.1"/>
    <property type="molecule type" value="Genomic_DNA"/>
</dbReference>
<dbReference type="EMBL" id="CAJOBI010023753">
    <property type="protein sequence ID" value="CAF4232178.1"/>
    <property type="molecule type" value="Genomic_DNA"/>
</dbReference>
<feature type="transmembrane region" description="Helical" evidence="1">
    <location>
        <begin position="6"/>
        <end position="26"/>
    </location>
</feature>
<keyword evidence="1" id="KW-0472">Membrane</keyword>
<evidence type="ECO:0000313" key="2">
    <source>
        <dbReference type="EMBL" id="CAF4232178.1"/>
    </source>
</evidence>
<dbReference type="Proteomes" id="UP000676336">
    <property type="component" value="Unassembled WGS sequence"/>
</dbReference>
<keyword evidence="1" id="KW-0812">Transmembrane</keyword>
<evidence type="ECO:0000313" key="3">
    <source>
        <dbReference type="EMBL" id="CAF4233631.1"/>
    </source>
</evidence>
<keyword evidence="1" id="KW-1133">Transmembrane helix</keyword>
<name>A0A8S2SVA3_9BILA</name>
<feature type="non-terminal residue" evidence="4">
    <location>
        <position position="50"/>
    </location>
</feature>
<accession>A0A8S2SVA3</accession>
<dbReference type="Proteomes" id="UP000681720">
    <property type="component" value="Unassembled WGS sequence"/>
</dbReference>
<gene>
    <name evidence="4" type="ORF">GIL414_LOCUS23637</name>
    <name evidence="5" type="ORF">GIL414_LOCUS23693</name>
    <name evidence="2" type="ORF">SMN809_LOCUS23187</name>
    <name evidence="3" type="ORF">SMN809_LOCUS23254</name>
</gene>
<protein>
    <submittedName>
        <fullName evidence="4">Uncharacterized protein</fullName>
    </submittedName>
</protein>
<dbReference type="EMBL" id="CAJOBJ010027163">
    <property type="protein sequence ID" value="CAF4250991.1"/>
    <property type="molecule type" value="Genomic_DNA"/>
</dbReference>
<sequence>MIFIFLGLTVVASLMNLLVIRIVAFYSQERLLEKLREEEAASQAVFLRGD</sequence>
<evidence type="ECO:0000313" key="5">
    <source>
        <dbReference type="EMBL" id="CAF4250991.1"/>
    </source>
</evidence>
<dbReference type="EMBL" id="CAJOBI010023961">
    <property type="protein sequence ID" value="CAF4233631.1"/>
    <property type="molecule type" value="Genomic_DNA"/>
</dbReference>
<comment type="caution">
    <text evidence="4">The sequence shown here is derived from an EMBL/GenBank/DDBJ whole genome shotgun (WGS) entry which is preliminary data.</text>
</comment>
<proteinExistence type="predicted"/>